<dbReference type="InterPro" id="IPR038765">
    <property type="entry name" value="Papain-like_cys_pep_sf"/>
</dbReference>
<dbReference type="PROSITE" id="PS00640">
    <property type="entry name" value="THIOL_PROTEASE_ASN"/>
    <property type="match status" value="1"/>
</dbReference>
<feature type="domain" description="Peptidase C1A papain C-terminal" evidence="3">
    <location>
        <begin position="105"/>
        <end position="307"/>
    </location>
</feature>
<dbReference type="InterPro" id="IPR039417">
    <property type="entry name" value="Peptidase_C1A_papain-like"/>
</dbReference>
<feature type="domain" description="Cathepsin propeptide inhibitor" evidence="4">
    <location>
        <begin position="22"/>
        <end position="80"/>
    </location>
</feature>
<dbReference type="GO" id="GO:0006508">
    <property type="term" value="P:proteolysis"/>
    <property type="evidence" value="ECO:0007669"/>
    <property type="project" value="InterPro"/>
</dbReference>
<dbReference type="AlphaFoldDB" id="A0A813SBE0"/>
<protein>
    <submittedName>
        <fullName evidence="5">Uncharacterized protein</fullName>
    </submittedName>
</protein>
<evidence type="ECO:0000313" key="5">
    <source>
        <dbReference type="EMBL" id="CAF0796909.1"/>
    </source>
</evidence>
<comment type="caution">
    <text evidence="5">The sequence shown here is derived from an EMBL/GenBank/DDBJ whole genome shotgun (WGS) entry which is preliminary data.</text>
</comment>
<evidence type="ECO:0000256" key="2">
    <source>
        <dbReference type="SAM" id="SignalP"/>
    </source>
</evidence>
<dbReference type="SMART" id="SM00645">
    <property type="entry name" value="Pept_C1"/>
    <property type="match status" value="1"/>
</dbReference>
<reference evidence="5" key="1">
    <citation type="submission" date="2021-02" db="EMBL/GenBank/DDBJ databases">
        <authorList>
            <person name="Nowell W R."/>
        </authorList>
    </citation>
    <scope>NUCLEOTIDE SEQUENCE</scope>
</reference>
<evidence type="ECO:0000256" key="1">
    <source>
        <dbReference type="ARBA" id="ARBA00008455"/>
    </source>
</evidence>
<proteinExistence type="inferred from homology"/>
<sequence length="341" mass="38837">MFKFILSCIVFGTVMCSLSSEWERFKRDYGKQYATDAEEVKHKQLFIENIQRMHRFQQTHPDATFTMKINHLADQRIEDLVSKKRSVVNTVHSTSFKESAEVKDLPASLDWRVKGVISPVQNQGRIQEMVLSVVSTEIIESLHAIKTKKLVQGSSAQVFDCCQTIDDPFDCLKNLTGICRQSDYPDILRQCNPNQCPIYAKFDTINRLTSKSETTMLSWIQDSTLWAGIDASAESFMLYDKGVYDVPNCEQTIWDHVIQIVGYGVEKGRPFWICKNSWGETWGEKGYIRIVRGKNMCGIASHVIQLDSKQTSGANRPGDIISIYFLVLLVTMAAKMGDQFN</sequence>
<dbReference type="InterPro" id="IPR025661">
    <property type="entry name" value="Pept_asp_AS"/>
</dbReference>
<keyword evidence="2" id="KW-0732">Signal</keyword>
<accession>A0A813SBE0</accession>
<dbReference type="Pfam" id="PF00112">
    <property type="entry name" value="Peptidase_C1"/>
    <property type="match status" value="1"/>
</dbReference>
<evidence type="ECO:0000259" key="3">
    <source>
        <dbReference type="SMART" id="SM00645"/>
    </source>
</evidence>
<gene>
    <name evidence="6" type="ORF">EDS130_LOCUS28672</name>
    <name evidence="5" type="ORF">XAT740_LOCUS2774</name>
</gene>
<evidence type="ECO:0000313" key="6">
    <source>
        <dbReference type="EMBL" id="CAF1264171.1"/>
    </source>
</evidence>
<name>A0A813SBE0_ADIRI</name>
<dbReference type="PANTHER" id="PTHR12411">
    <property type="entry name" value="CYSTEINE PROTEASE FAMILY C1-RELATED"/>
    <property type="match status" value="1"/>
</dbReference>
<dbReference type="SMART" id="SM00848">
    <property type="entry name" value="Inhibitor_I29"/>
    <property type="match status" value="1"/>
</dbReference>
<evidence type="ECO:0000259" key="4">
    <source>
        <dbReference type="SMART" id="SM00848"/>
    </source>
</evidence>
<feature type="chain" id="PRO_5036222907" evidence="2">
    <location>
        <begin position="17"/>
        <end position="341"/>
    </location>
</feature>
<dbReference type="SUPFAM" id="SSF54001">
    <property type="entry name" value="Cysteine proteinases"/>
    <property type="match status" value="1"/>
</dbReference>
<dbReference type="GO" id="GO:0008234">
    <property type="term" value="F:cysteine-type peptidase activity"/>
    <property type="evidence" value="ECO:0007669"/>
    <property type="project" value="InterPro"/>
</dbReference>
<dbReference type="OrthoDB" id="65740at2759"/>
<dbReference type="Pfam" id="PF08246">
    <property type="entry name" value="Inhibitor_I29"/>
    <property type="match status" value="1"/>
</dbReference>
<dbReference type="InterPro" id="IPR000668">
    <property type="entry name" value="Peptidase_C1A_C"/>
</dbReference>
<feature type="signal peptide" evidence="2">
    <location>
        <begin position="1"/>
        <end position="16"/>
    </location>
</feature>
<organism evidence="5 7">
    <name type="scientific">Adineta ricciae</name>
    <name type="common">Rotifer</name>
    <dbReference type="NCBI Taxonomy" id="249248"/>
    <lineage>
        <taxon>Eukaryota</taxon>
        <taxon>Metazoa</taxon>
        <taxon>Spiralia</taxon>
        <taxon>Gnathifera</taxon>
        <taxon>Rotifera</taxon>
        <taxon>Eurotatoria</taxon>
        <taxon>Bdelloidea</taxon>
        <taxon>Adinetida</taxon>
        <taxon>Adinetidae</taxon>
        <taxon>Adineta</taxon>
    </lineage>
</organism>
<dbReference type="Proteomes" id="UP000663828">
    <property type="component" value="Unassembled WGS sequence"/>
</dbReference>
<dbReference type="Proteomes" id="UP000663852">
    <property type="component" value="Unassembled WGS sequence"/>
</dbReference>
<comment type="similarity">
    <text evidence="1">Belongs to the peptidase C1 family.</text>
</comment>
<dbReference type="CDD" id="cd02248">
    <property type="entry name" value="Peptidase_C1A"/>
    <property type="match status" value="1"/>
</dbReference>
<dbReference type="InterPro" id="IPR013201">
    <property type="entry name" value="Prot_inhib_I29"/>
</dbReference>
<dbReference type="EMBL" id="CAJNOJ010000188">
    <property type="protein sequence ID" value="CAF1264171.1"/>
    <property type="molecule type" value="Genomic_DNA"/>
</dbReference>
<dbReference type="Gene3D" id="3.90.70.10">
    <property type="entry name" value="Cysteine proteinases"/>
    <property type="match status" value="1"/>
</dbReference>
<dbReference type="EMBL" id="CAJNOR010000101">
    <property type="protein sequence ID" value="CAF0796909.1"/>
    <property type="molecule type" value="Genomic_DNA"/>
</dbReference>
<evidence type="ECO:0000313" key="7">
    <source>
        <dbReference type="Proteomes" id="UP000663828"/>
    </source>
</evidence>
<keyword evidence="7" id="KW-1185">Reference proteome</keyword>
<dbReference type="InterPro" id="IPR013128">
    <property type="entry name" value="Peptidase_C1A"/>
</dbReference>